<dbReference type="GO" id="GO:0052717">
    <property type="term" value="F:tRNA-specific adenosine-34 deaminase activity"/>
    <property type="evidence" value="ECO:0007669"/>
    <property type="project" value="UniProtKB-UniRule"/>
</dbReference>
<sequence>MAIAQATAEDARRAGEVPVGAVIVRGDDVIATGFNHPIRGHDPSAHAEMVALRAAAQALQNYRLPGCELYVTLEPCLMCAGAIMHARIARVVFGASDSKTGACGSVVDMFANERLNHHASVTGGVLADECGRALQNFFAERRRLAREERDARRAREATSGDPSQTKTN</sequence>
<dbReference type="PROSITE" id="PS00903">
    <property type="entry name" value="CYT_DCMP_DEAMINASES_1"/>
    <property type="match status" value="1"/>
</dbReference>
<dbReference type="AlphaFoldDB" id="A0A0L0MG69"/>
<dbReference type="NCBIfam" id="NF008113">
    <property type="entry name" value="PRK10860.1"/>
    <property type="match status" value="1"/>
</dbReference>
<proteinExistence type="inferred from homology"/>
<evidence type="ECO:0000313" key="11">
    <source>
        <dbReference type="EMBL" id="KND61672.1"/>
    </source>
</evidence>
<keyword evidence="4 8" id="KW-0479">Metal-binding</keyword>
<accession>A0A0L0MG69</accession>
<keyword evidence="5 8" id="KW-0378">Hydrolase</keyword>
<evidence type="ECO:0000256" key="8">
    <source>
        <dbReference type="HAMAP-Rule" id="MF_00972"/>
    </source>
</evidence>
<comment type="caution">
    <text evidence="11">The sequence shown here is derived from an EMBL/GenBank/DDBJ whole genome shotgun (WGS) entry which is preliminary data.</text>
</comment>
<dbReference type="InterPro" id="IPR016192">
    <property type="entry name" value="APOBEC/CMP_deaminase_Zn-bd"/>
</dbReference>
<feature type="domain" description="CMP/dCMP-type deaminase" evidence="10">
    <location>
        <begin position="1"/>
        <end position="122"/>
    </location>
</feature>
<dbReference type="PANTHER" id="PTHR11079">
    <property type="entry name" value="CYTOSINE DEAMINASE FAMILY MEMBER"/>
    <property type="match status" value="1"/>
</dbReference>
<comment type="cofactor">
    <cofactor evidence="8">
        <name>Zn(2+)</name>
        <dbReference type="ChEBI" id="CHEBI:29105"/>
    </cofactor>
    <text evidence="8">Binds 1 zinc ion per subunit.</text>
</comment>
<dbReference type="Pfam" id="PF00383">
    <property type="entry name" value="dCMP_cyt_deam_1"/>
    <property type="match status" value="1"/>
</dbReference>
<feature type="binding site" evidence="8">
    <location>
        <position position="76"/>
    </location>
    <ligand>
        <name>Zn(2+)</name>
        <dbReference type="ChEBI" id="CHEBI:29105"/>
        <note>catalytic</note>
    </ligand>
</feature>
<comment type="subunit">
    <text evidence="2 8">Homodimer.</text>
</comment>
<dbReference type="EC" id="3.5.4.33" evidence="8"/>
<evidence type="ECO:0000256" key="6">
    <source>
        <dbReference type="ARBA" id="ARBA00022833"/>
    </source>
</evidence>
<name>A0A0L0MG69_9BURK</name>
<dbReference type="GO" id="GO:0008270">
    <property type="term" value="F:zinc ion binding"/>
    <property type="evidence" value="ECO:0007669"/>
    <property type="project" value="UniProtKB-UniRule"/>
</dbReference>
<feature type="binding site" evidence="8">
    <location>
        <position position="79"/>
    </location>
    <ligand>
        <name>Zn(2+)</name>
        <dbReference type="ChEBI" id="CHEBI:29105"/>
        <note>catalytic</note>
    </ligand>
</feature>
<keyword evidence="12" id="KW-1185">Reference proteome</keyword>
<dbReference type="Gene3D" id="3.40.140.10">
    <property type="entry name" value="Cytidine Deaminase, domain 2"/>
    <property type="match status" value="1"/>
</dbReference>
<dbReference type="InterPro" id="IPR028883">
    <property type="entry name" value="tRNA_aden_deaminase"/>
</dbReference>
<evidence type="ECO:0000256" key="9">
    <source>
        <dbReference type="SAM" id="MobiDB-lite"/>
    </source>
</evidence>
<dbReference type="InterPro" id="IPR016193">
    <property type="entry name" value="Cytidine_deaminase-like"/>
</dbReference>
<dbReference type="HAMAP" id="MF_00972">
    <property type="entry name" value="tRNA_aden_deaminase"/>
    <property type="match status" value="1"/>
</dbReference>
<dbReference type="SUPFAM" id="SSF53927">
    <property type="entry name" value="Cytidine deaminase-like"/>
    <property type="match status" value="1"/>
</dbReference>
<evidence type="ECO:0000256" key="3">
    <source>
        <dbReference type="ARBA" id="ARBA00022694"/>
    </source>
</evidence>
<dbReference type="PROSITE" id="PS51747">
    <property type="entry name" value="CYT_DCMP_DEAMINASES_2"/>
    <property type="match status" value="1"/>
</dbReference>
<evidence type="ECO:0000256" key="5">
    <source>
        <dbReference type="ARBA" id="ARBA00022801"/>
    </source>
</evidence>
<dbReference type="CDD" id="cd01285">
    <property type="entry name" value="nucleoside_deaminase"/>
    <property type="match status" value="1"/>
</dbReference>
<evidence type="ECO:0000256" key="2">
    <source>
        <dbReference type="ARBA" id="ARBA00011738"/>
    </source>
</evidence>
<feature type="compositionally biased region" description="Basic and acidic residues" evidence="9">
    <location>
        <begin position="148"/>
        <end position="158"/>
    </location>
</feature>
<evidence type="ECO:0000256" key="4">
    <source>
        <dbReference type="ARBA" id="ARBA00022723"/>
    </source>
</evidence>
<dbReference type="Proteomes" id="UP000036959">
    <property type="component" value="Unassembled WGS sequence"/>
</dbReference>
<feature type="active site" description="Proton donor" evidence="8">
    <location>
        <position position="48"/>
    </location>
</feature>
<feature type="binding site" evidence="8">
    <location>
        <position position="46"/>
    </location>
    <ligand>
        <name>Zn(2+)</name>
        <dbReference type="ChEBI" id="CHEBI:29105"/>
        <note>catalytic</note>
    </ligand>
</feature>
<evidence type="ECO:0000313" key="12">
    <source>
        <dbReference type="Proteomes" id="UP000036959"/>
    </source>
</evidence>
<evidence type="ECO:0000256" key="7">
    <source>
        <dbReference type="ARBA" id="ARBA00048045"/>
    </source>
</evidence>
<dbReference type="PANTHER" id="PTHR11079:SF202">
    <property type="entry name" value="TRNA-SPECIFIC ADENOSINE DEAMINASE"/>
    <property type="match status" value="1"/>
</dbReference>
<dbReference type="EMBL" id="LFJJ01000015">
    <property type="protein sequence ID" value="KND61672.1"/>
    <property type="molecule type" value="Genomic_DNA"/>
</dbReference>
<comment type="function">
    <text evidence="8">Catalyzes the deamination of adenosine to inosine at the wobble position 34 of tRNA(Arg2).</text>
</comment>
<dbReference type="PATRIC" id="fig|242163.4.peg.1679"/>
<organism evidence="11 12">
    <name type="scientific">Candidatus Burkholderia verschuerenii</name>
    <dbReference type="NCBI Taxonomy" id="242163"/>
    <lineage>
        <taxon>Bacteria</taxon>
        <taxon>Pseudomonadati</taxon>
        <taxon>Pseudomonadota</taxon>
        <taxon>Betaproteobacteria</taxon>
        <taxon>Burkholderiales</taxon>
        <taxon>Burkholderiaceae</taxon>
        <taxon>Burkholderia</taxon>
    </lineage>
</organism>
<evidence type="ECO:0000256" key="1">
    <source>
        <dbReference type="ARBA" id="ARBA00010669"/>
    </source>
</evidence>
<feature type="region of interest" description="Disordered" evidence="9">
    <location>
        <begin position="148"/>
        <end position="168"/>
    </location>
</feature>
<dbReference type="FunFam" id="3.40.140.10:FF:000005">
    <property type="entry name" value="tRNA-specific adenosine deaminase"/>
    <property type="match status" value="1"/>
</dbReference>
<gene>
    <name evidence="8" type="primary">tadA</name>
    <name evidence="11" type="ORF">BVER_06073</name>
</gene>
<dbReference type="GO" id="GO:0002100">
    <property type="term" value="P:tRNA wobble adenosine to inosine editing"/>
    <property type="evidence" value="ECO:0007669"/>
    <property type="project" value="UniProtKB-UniRule"/>
</dbReference>
<dbReference type="InterPro" id="IPR002125">
    <property type="entry name" value="CMP_dCMP_dom"/>
</dbReference>
<comment type="similarity">
    <text evidence="1">Belongs to the cytidine and deoxycytidylate deaminase family. ADAT2 subfamily.</text>
</comment>
<evidence type="ECO:0000259" key="10">
    <source>
        <dbReference type="PROSITE" id="PS51747"/>
    </source>
</evidence>
<comment type="catalytic activity">
    <reaction evidence="7 8">
        <text>adenosine(34) in tRNA + H2O + H(+) = inosine(34) in tRNA + NH4(+)</text>
        <dbReference type="Rhea" id="RHEA:43168"/>
        <dbReference type="Rhea" id="RHEA-COMP:10373"/>
        <dbReference type="Rhea" id="RHEA-COMP:10374"/>
        <dbReference type="ChEBI" id="CHEBI:15377"/>
        <dbReference type="ChEBI" id="CHEBI:15378"/>
        <dbReference type="ChEBI" id="CHEBI:28938"/>
        <dbReference type="ChEBI" id="CHEBI:74411"/>
        <dbReference type="ChEBI" id="CHEBI:82852"/>
        <dbReference type="EC" id="3.5.4.33"/>
    </reaction>
</comment>
<protein>
    <recommendedName>
        <fullName evidence="8">tRNA-specific adenosine deaminase</fullName>
        <ecNumber evidence="8">3.5.4.33</ecNumber>
    </recommendedName>
</protein>
<keyword evidence="6 8" id="KW-0862">Zinc</keyword>
<keyword evidence="3 8" id="KW-0819">tRNA processing</keyword>
<reference evidence="12" key="1">
    <citation type="submission" date="2015-06" db="EMBL/GenBank/DDBJ databases">
        <title>Comparative genomics of Burkholderia leaf nodule symbionts.</title>
        <authorList>
            <person name="Carlier A."/>
            <person name="Eberl L."/>
            <person name="Pinto-Carbo M."/>
        </authorList>
    </citation>
    <scope>NUCLEOTIDE SEQUENCE [LARGE SCALE GENOMIC DNA]</scope>
    <source>
        <strain evidence="12">UZHbot4</strain>
    </source>
</reference>